<sequence length="584" mass="62969">MTIFAGDAPALDRRTLLDVPSDSGDVFGSAFDEAFSTNPSTSAYRLEQLAQEQEGRAVVMGPESYFAPNAGRLAPDTPLIAADQARNQVADAGLDIKIPDQGIRQGALEILMQRHREQLARQQIMVRANGGSMPTQIAASLAASLLDPLNIASAFVPVFGEARYASMLARATTPLGRAGVRAGVGATEGSVGAAILEPLPLLAAQADQTEYGLSDSLANIALGGVLGGGLHSVGGAVSDALRRRIATETPESALDAAAAARVMDAQQMRAADLGRLFEEDPDLALRASLSRQLEADQSSLYRSAEQQALDEIRPALTGERVGNVADLKAERVGLVQQDMALDASYRDRAKAFQAQRMTRKQAERAARNEIAVEREQLRARQAEIDTVLERNRAGELDRRDLGLIERGQVPERLQPQVVARARQIMQGYQQRPLGVAMKTARETTEDADWTIRDNALRTAVAQAVSGRDIDVAKLFELEDPAKSAGAFEYLKRPQGRRADPEGQTDSARVDAQLRETDDLDEARAALAEDEALSREVLDQLPEDQRAQVEALGRDEMAQADAEATKAQQYAKAYRAAAICELGRG</sequence>
<name>A0AB39HU51_9PSED</name>
<proteinExistence type="predicted"/>
<accession>A0AB39HU51</accession>
<reference evidence="1" key="1">
    <citation type="submission" date="2024-07" db="EMBL/GenBank/DDBJ databases">
        <title>Identification and characteristics of a novel species of coltsfoot's symbiotic bacteria.</title>
        <authorList>
            <person name="Juszczyk A."/>
            <person name="Jasielczuk I."/>
            <person name="Gurgul A."/>
            <person name="Rogala M."/>
            <person name="Kowalczyk A."/>
            <person name="Szmatola T."/>
            <person name="Kosecka-Strojek M."/>
            <person name="Arent Z."/>
            <person name="Latowski D."/>
        </authorList>
    </citation>
    <scope>NUCLEOTIDE SEQUENCE</scope>
    <source>
        <strain evidence="1">Hg7Tf</strain>
    </source>
</reference>
<dbReference type="RefSeq" id="WP_280041940.1">
    <property type="nucleotide sequence ID" value="NZ_CP162607.1"/>
</dbReference>
<dbReference type="EMBL" id="CP162607">
    <property type="protein sequence ID" value="XDK34668.1"/>
    <property type="molecule type" value="Genomic_DNA"/>
</dbReference>
<organism evidence="1">
    <name type="scientific">Pseudomonas sp. Hg7Tf</name>
    <dbReference type="NCBI Taxonomy" id="3236988"/>
    <lineage>
        <taxon>Bacteria</taxon>
        <taxon>Pseudomonadati</taxon>
        <taxon>Pseudomonadota</taxon>
        <taxon>Gammaproteobacteria</taxon>
        <taxon>Pseudomonadales</taxon>
        <taxon>Pseudomonadaceae</taxon>
        <taxon>Pseudomonas</taxon>
    </lineage>
</organism>
<evidence type="ECO:0000313" key="1">
    <source>
        <dbReference type="EMBL" id="XDK34668.1"/>
    </source>
</evidence>
<gene>
    <name evidence="1" type="ORF">AB4Y39_13090</name>
</gene>
<protein>
    <submittedName>
        <fullName evidence="1">Uncharacterized protein</fullName>
    </submittedName>
</protein>
<dbReference type="AlphaFoldDB" id="A0AB39HU51"/>